<evidence type="ECO:0000313" key="2">
    <source>
        <dbReference type="Proteomes" id="UP000233343"/>
    </source>
</evidence>
<keyword evidence="2" id="KW-1185">Reference proteome</keyword>
<accession>A0A2N0ZD49</accession>
<organism evidence="1 2">
    <name type="scientific">Cytobacillus horneckiae</name>
    <dbReference type="NCBI Taxonomy" id="549687"/>
    <lineage>
        <taxon>Bacteria</taxon>
        <taxon>Bacillati</taxon>
        <taxon>Bacillota</taxon>
        <taxon>Bacilli</taxon>
        <taxon>Bacillales</taxon>
        <taxon>Bacillaceae</taxon>
        <taxon>Cytobacillus</taxon>
    </lineage>
</organism>
<protein>
    <submittedName>
        <fullName evidence="1">Putative motility protein</fullName>
    </submittedName>
</protein>
<dbReference type="AlphaFoldDB" id="A0A2N0ZD49"/>
<dbReference type="Pfam" id="PF14070">
    <property type="entry name" value="YjfB_motility"/>
    <property type="match status" value="1"/>
</dbReference>
<evidence type="ECO:0000313" key="1">
    <source>
        <dbReference type="EMBL" id="PKG27433.1"/>
    </source>
</evidence>
<dbReference type="EMBL" id="PISD01000043">
    <property type="protein sequence ID" value="PKG27433.1"/>
    <property type="molecule type" value="Genomic_DNA"/>
</dbReference>
<dbReference type="RefSeq" id="WP_083957367.1">
    <property type="nucleotide sequence ID" value="NZ_JAFDQP010000005.1"/>
</dbReference>
<comment type="caution">
    <text evidence="1">The sequence shown here is derived from an EMBL/GenBank/DDBJ whole genome shotgun (WGS) entry which is preliminary data.</text>
</comment>
<name>A0A2N0ZD49_9BACI</name>
<sequence length="57" mass="6008">MDIAALSIAMNRASLSQSVSVALTKKVLESTEQNSAELIKMLEAPHPALGNSIDLKA</sequence>
<dbReference type="Proteomes" id="UP000233343">
    <property type="component" value="Unassembled WGS sequence"/>
</dbReference>
<dbReference type="InterPro" id="IPR025906">
    <property type="entry name" value="YjfB_motility"/>
</dbReference>
<proteinExistence type="predicted"/>
<gene>
    <name evidence="1" type="ORF">CWS20_18760</name>
</gene>
<reference evidence="1 2" key="1">
    <citation type="journal article" date="2010" name="Int. J. Syst. Evol. Microbiol.">
        <title>Bacillus horneckiae sp. nov., isolated from a spacecraft-assembly clean room.</title>
        <authorList>
            <person name="Vaishampayan P."/>
            <person name="Probst A."/>
            <person name="Krishnamurthi S."/>
            <person name="Ghosh S."/>
            <person name="Osman S."/>
            <person name="McDowall A."/>
            <person name="Ruckmani A."/>
            <person name="Mayilraj S."/>
            <person name="Venkateswaran K."/>
        </authorList>
    </citation>
    <scope>NUCLEOTIDE SEQUENCE [LARGE SCALE GENOMIC DNA]</scope>
    <source>
        <strain evidence="2">1PO1SC</strain>
    </source>
</reference>